<dbReference type="PANTHER" id="PTHR46300">
    <property type="entry name" value="P450, PUTATIVE (EUROFUNG)-RELATED-RELATED"/>
    <property type="match status" value="1"/>
</dbReference>
<dbReference type="AlphaFoldDB" id="A0A7C8II50"/>
<comment type="cofactor">
    <cofactor evidence="1 8">
        <name>heme</name>
        <dbReference type="ChEBI" id="CHEBI:30413"/>
    </cofactor>
</comment>
<name>A0A7C8II50_9PLEO</name>
<feature type="binding site" description="axial binding residue" evidence="8">
    <location>
        <position position="445"/>
    </location>
    <ligand>
        <name>heme</name>
        <dbReference type="ChEBI" id="CHEBI:30413"/>
    </ligand>
    <ligandPart>
        <name>Fe</name>
        <dbReference type="ChEBI" id="CHEBI:18248"/>
    </ligandPart>
</feature>
<evidence type="ECO:0000313" key="10">
    <source>
        <dbReference type="EMBL" id="KAF2877751.1"/>
    </source>
</evidence>
<keyword evidence="4 8" id="KW-0479">Metal-binding</keyword>
<evidence type="ECO:0000313" key="11">
    <source>
        <dbReference type="Proteomes" id="UP000481861"/>
    </source>
</evidence>
<keyword evidence="7 9" id="KW-0503">Monooxygenase</keyword>
<evidence type="ECO:0000256" key="5">
    <source>
        <dbReference type="ARBA" id="ARBA00023002"/>
    </source>
</evidence>
<dbReference type="GO" id="GO:0020037">
    <property type="term" value="F:heme binding"/>
    <property type="evidence" value="ECO:0007669"/>
    <property type="project" value="InterPro"/>
</dbReference>
<evidence type="ECO:0000256" key="3">
    <source>
        <dbReference type="ARBA" id="ARBA00022617"/>
    </source>
</evidence>
<gene>
    <name evidence="10" type="ORF">BDV95DRAFT_600453</name>
</gene>
<evidence type="ECO:0000256" key="7">
    <source>
        <dbReference type="ARBA" id="ARBA00023033"/>
    </source>
</evidence>
<dbReference type="EMBL" id="JAADJZ010000001">
    <property type="protein sequence ID" value="KAF2877751.1"/>
    <property type="molecule type" value="Genomic_DNA"/>
</dbReference>
<keyword evidence="3 8" id="KW-0349">Heme</keyword>
<protein>
    <submittedName>
        <fullName evidence="10">Cytochrome P450</fullName>
    </submittedName>
</protein>
<evidence type="ECO:0000256" key="6">
    <source>
        <dbReference type="ARBA" id="ARBA00023004"/>
    </source>
</evidence>
<dbReference type="PROSITE" id="PS00086">
    <property type="entry name" value="CYTOCHROME_P450"/>
    <property type="match status" value="1"/>
</dbReference>
<dbReference type="PRINTS" id="PR00385">
    <property type="entry name" value="P450"/>
</dbReference>
<dbReference type="SUPFAM" id="SSF48264">
    <property type="entry name" value="Cytochrome P450"/>
    <property type="match status" value="1"/>
</dbReference>
<dbReference type="PRINTS" id="PR00463">
    <property type="entry name" value="EP450I"/>
</dbReference>
<evidence type="ECO:0000256" key="4">
    <source>
        <dbReference type="ARBA" id="ARBA00022723"/>
    </source>
</evidence>
<keyword evidence="6 8" id="KW-0408">Iron</keyword>
<dbReference type="CDD" id="cd11065">
    <property type="entry name" value="CYP64-like"/>
    <property type="match status" value="1"/>
</dbReference>
<proteinExistence type="inferred from homology"/>
<dbReference type="Proteomes" id="UP000481861">
    <property type="component" value="Unassembled WGS sequence"/>
</dbReference>
<dbReference type="InterPro" id="IPR001128">
    <property type="entry name" value="Cyt_P450"/>
</dbReference>
<dbReference type="GO" id="GO:0004497">
    <property type="term" value="F:monooxygenase activity"/>
    <property type="evidence" value="ECO:0007669"/>
    <property type="project" value="UniProtKB-KW"/>
</dbReference>
<evidence type="ECO:0000256" key="1">
    <source>
        <dbReference type="ARBA" id="ARBA00001971"/>
    </source>
</evidence>
<keyword evidence="5 9" id="KW-0560">Oxidoreductase</keyword>
<dbReference type="Gene3D" id="1.10.630.10">
    <property type="entry name" value="Cytochrome P450"/>
    <property type="match status" value="1"/>
</dbReference>
<evidence type="ECO:0000256" key="2">
    <source>
        <dbReference type="ARBA" id="ARBA00010617"/>
    </source>
</evidence>
<sequence>MASLALYTVVFLVSLLFLYLYRAYIAKSSLPLPPGPPALPIIGNVHQAPKSYPWLQYHAWGKTYGPVLHLNMLGQPVIVLSTSAAAHDLLAKRGATFSDRPRFVVAAELALKGMHMLLRPYDERFRVHQKLESPLLSMRAASAYLPFQELESKQLLYDLLGNAGGSGGDCHGHFERTTASIIYGLFYGFRLKTASDPVLLTAHSVNHEFDQLAQVGKYLVDSFPVLNNLPGSLAPWKAEAEKHWERQRALHVGNLQQGYAANGWNFSKQMKKTLDNEAIDMSEEELALDVGIMADAALDASTETLMWFVVACITSNKGFIAKAQNHLDTVVGRDRLPDFADRPQLLYIDAIVEELLRWRPAGAAGVPHFTKVESSYKGYRIPANSVVIPNHWSMTREEEVFGSNVEDFSPERWLPSANPDDGTPCAPSGLRDLPIVGFGYGRRLCPGRHVARNVLWITIARVLWAFEIEPGLSETGERLAVDSMAATDGLVSKPLPFKASFKPRGSWVNDIVMAECDTHDVAFADILHRIGGDMAPR</sequence>
<evidence type="ECO:0000256" key="9">
    <source>
        <dbReference type="RuleBase" id="RU000461"/>
    </source>
</evidence>
<dbReference type="PANTHER" id="PTHR46300:SF1">
    <property type="entry name" value="P450, PUTATIVE (EUROFUNG)-RELATED"/>
    <property type="match status" value="1"/>
</dbReference>
<dbReference type="GO" id="GO:0016705">
    <property type="term" value="F:oxidoreductase activity, acting on paired donors, with incorporation or reduction of molecular oxygen"/>
    <property type="evidence" value="ECO:0007669"/>
    <property type="project" value="InterPro"/>
</dbReference>
<evidence type="ECO:0000256" key="8">
    <source>
        <dbReference type="PIRSR" id="PIRSR602401-1"/>
    </source>
</evidence>
<accession>A0A7C8II50</accession>
<dbReference type="InterPro" id="IPR050364">
    <property type="entry name" value="Cytochrome_P450_fung"/>
</dbReference>
<organism evidence="10 11">
    <name type="scientific">Massariosphaeria phaeospora</name>
    <dbReference type="NCBI Taxonomy" id="100035"/>
    <lineage>
        <taxon>Eukaryota</taxon>
        <taxon>Fungi</taxon>
        <taxon>Dikarya</taxon>
        <taxon>Ascomycota</taxon>
        <taxon>Pezizomycotina</taxon>
        <taxon>Dothideomycetes</taxon>
        <taxon>Pleosporomycetidae</taxon>
        <taxon>Pleosporales</taxon>
        <taxon>Pleosporales incertae sedis</taxon>
        <taxon>Massariosphaeria</taxon>
    </lineage>
</organism>
<dbReference type="InterPro" id="IPR036396">
    <property type="entry name" value="Cyt_P450_sf"/>
</dbReference>
<reference evidence="10 11" key="1">
    <citation type="submission" date="2020-01" db="EMBL/GenBank/DDBJ databases">
        <authorList>
            <consortium name="DOE Joint Genome Institute"/>
            <person name="Haridas S."/>
            <person name="Albert R."/>
            <person name="Binder M."/>
            <person name="Bloem J."/>
            <person name="Labutti K."/>
            <person name="Salamov A."/>
            <person name="Andreopoulos B."/>
            <person name="Baker S.E."/>
            <person name="Barry K."/>
            <person name="Bills G."/>
            <person name="Bluhm B.H."/>
            <person name="Cannon C."/>
            <person name="Castanera R."/>
            <person name="Culley D.E."/>
            <person name="Daum C."/>
            <person name="Ezra D."/>
            <person name="Gonzalez J.B."/>
            <person name="Henrissat B."/>
            <person name="Kuo A."/>
            <person name="Liang C."/>
            <person name="Lipzen A."/>
            <person name="Lutzoni F."/>
            <person name="Magnuson J."/>
            <person name="Mondo S."/>
            <person name="Nolan M."/>
            <person name="Ohm R."/>
            <person name="Pangilinan J."/>
            <person name="Park H.-J.H."/>
            <person name="Ramirez L."/>
            <person name="Alfaro M."/>
            <person name="Sun H."/>
            <person name="Tritt A."/>
            <person name="Yoshinaga Y."/>
            <person name="Zwiers L.-H.L."/>
            <person name="Turgeon B.G."/>
            <person name="Goodwin S.B."/>
            <person name="Spatafora J.W."/>
            <person name="Crous P.W."/>
            <person name="Grigoriev I.V."/>
        </authorList>
    </citation>
    <scope>NUCLEOTIDE SEQUENCE [LARGE SCALE GENOMIC DNA]</scope>
    <source>
        <strain evidence="10 11">CBS 611.86</strain>
    </source>
</reference>
<keyword evidence="11" id="KW-1185">Reference proteome</keyword>
<dbReference type="InterPro" id="IPR017972">
    <property type="entry name" value="Cyt_P450_CS"/>
</dbReference>
<dbReference type="InterPro" id="IPR002401">
    <property type="entry name" value="Cyt_P450_E_grp-I"/>
</dbReference>
<dbReference type="Pfam" id="PF00067">
    <property type="entry name" value="p450"/>
    <property type="match status" value="1"/>
</dbReference>
<dbReference type="GO" id="GO:0005506">
    <property type="term" value="F:iron ion binding"/>
    <property type="evidence" value="ECO:0007669"/>
    <property type="project" value="InterPro"/>
</dbReference>
<dbReference type="OrthoDB" id="1470350at2759"/>
<comment type="caution">
    <text evidence="10">The sequence shown here is derived from an EMBL/GenBank/DDBJ whole genome shotgun (WGS) entry which is preliminary data.</text>
</comment>
<comment type="similarity">
    <text evidence="2 9">Belongs to the cytochrome P450 family.</text>
</comment>